<dbReference type="EMBL" id="JBHSKP010000006">
    <property type="protein sequence ID" value="MFC5152524.1"/>
    <property type="molecule type" value="Genomic_DNA"/>
</dbReference>
<accession>A0ABW0AFS1</accession>
<protein>
    <submittedName>
        <fullName evidence="1">NTP pyrophosphohydrolase</fullName>
    </submittedName>
</protein>
<evidence type="ECO:0000313" key="1">
    <source>
        <dbReference type="EMBL" id="MFC5152524.1"/>
    </source>
</evidence>
<gene>
    <name evidence="1" type="ORF">ACFPRH_12325</name>
</gene>
<name>A0ABW0AFS1_9ACTN</name>
<evidence type="ECO:0000313" key="2">
    <source>
        <dbReference type="Proteomes" id="UP001596160"/>
    </source>
</evidence>
<reference evidence="2" key="1">
    <citation type="journal article" date="2019" name="Int. J. Syst. Evol. Microbiol.">
        <title>The Global Catalogue of Microorganisms (GCM) 10K type strain sequencing project: providing services to taxonomists for standard genome sequencing and annotation.</title>
        <authorList>
            <consortium name="The Broad Institute Genomics Platform"/>
            <consortium name="The Broad Institute Genome Sequencing Center for Infectious Disease"/>
            <person name="Wu L."/>
            <person name="Ma J."/>
        </authorList>
    </citation>
    <scope>NUCLEOTIDE SEQUENCE [LARGE SCALE GENOMIC DNA]</scope>
    <source>
        <strain evidence="2">PCU 266</strain>
    </source>
</reference>
<comment type="caution">
    <text evidence="1">The sequence shown here is derived from an EMBL/GenBank/DDBJ whole genome shotgun (WGS) entry which is preliminary data.</text>
</comment>
<proteinExistence type="predicted"/>
<sequence>MTEPIPEQPRTTLLIVDGANVVGSVPDGWWRDRRGAAERLRDRLARYAAEGVGGEPGPLEVVLVVEGAARGVAPVPGVRIEEAPGSGDDRVAALAAGAAGRPCLVITADRELRHRVTAAGARTAGPRTVYGPHAP</sequence>
<keyword evidence="2" id="KW-1185">Reference proteome</keyword>
<dbReference type="Proteomes" id="UP001596160">
    <property type="component" value="Unassembled WGS sequence"/>
</dbReference>
<organism evidence="1 2">
    <name type="scientific">Streptomyces amakusaensis</name>
    <dbReference type="NCBI Taxonomy" id="67271"/>
    <lineage>
        <taxon>Bacteria</taxon>
        <taxon>Bacillati</taxon>
        <taxon>Actinomycetota</taxon>
        <taxon>Actinomycetes</taxon>
        <taxon>Kitasatosporales</taxon>
        <taxon>Streptomycetaceae</taxon>
        <taxon>Streptomyces</taxon>
    </lineage>
</organism>
<dbReference type="RefSeq" id="WP_344478132.1">
    <property type="nucleotide sequence ID" value="NZ_BAAASB010000009.1"/>
</dbReference>